<evidence type="ECO:0000313" key="1">
    <source>
        <dbReference type="EMBL" id="MBB5075687.1"/>
    </source>
</evidence>
<dbReference type="RefSeq" id="WP_184958849.1">
    <property type="nucleotide sequence ID" value="NZ_JACHIN010000001.1"/>
</dbReference>
<protein>
    <submittedName>
        <fullName evidence="1">Uncharacterized protein</fullName>
    </submittedName>
</protein>
<dbReference type="AlphaFoldDB" id="A0A7W8EER5"/>
<sequence>MDEDIPGSLRSRWRKRSLEAGWSLPEDWWTPAVEHAIKAVNRGHDLIRACAALGGARARAGVGIGEGMNDLAALFTALGLGEPPFTAARSFAVGWTEASFAPVNGLCCEDPFTGLATLTYLRTRLAEVYRGSLAAQHRLVVAEPYERPGDLAGRLAAMLALAGAARQAFAGDETLAQLAPARVGALARVGPALVPRLTPLEVFRVSVNRLPDGYEQALTLLRTLSLDP</sequence>
<gene>
    <name evidence="1" type="ORF">HNR40_001133</name>
</gene>
<dbReference type="Proteomes" id="UP000568380">
    <property type="component" value="Unassembled WGS sequence"/>
</dbReference>
<reference evidence="1 2" key="1">
    <citation type="submission" date="2020-08" db="EMBL/GenBank/DDBJ databases">
        <title>Genomic Encyclopedia of Type Strains, Phase IV (KMG-IV): sequencing the most valuable type-strain genomes for metagenomic binning, comparative biology and taxonomic classification.</title>
        <authorList>
            <person name="Goeker M."/>
        </authorList>
    </citation>
    <scope>NUCLEOTIDE SEQUENCE [LARGE SCALE GENOMIC DNA]</scope>
    <source>
        <strain evidence="1 2">DSM 45385</strain>
    </source>
</reference>
<proteinExistence type="predicted"/>
<comment type="caution">
    <text evidence="1">The sequence shown here is derived from an EMBL/GenBank/DDBJ whole genome shotgun (WGS) entry which is preliminary data.</text>
</comment>
<evidence type="ECO:0000313" key="2">
    <source>
        <dbReference type="Proteomes" id="UP000568380"/>
    </source>
</evidence>
<dbReference type="EMBL" id="JACHIN010000001">
    <property type="protein sequence ID" value="MBB5075687.1"/>
    <property type="molecule type" value="Genomic_DNA"/>
</dbReference>
<name>A0A7W8EER5_9ACTN</name>
<organism evidence="1 2">
    <name type="scientific">Nonomuraea endophytica</name>
    <dbReference type="NCBI Taxonomy" id="714136"/>
    <lineage>
        <taxon>Bacteria</taxon>
        <taxon>Bacillati</taxon>
        <taxon>Actinomycetota</taxon>
        <taxon>Actinomycetes</taxon>
        <taxon>Streptosporangiales</taxon>
        <taxon>Streptosporangiaceae</taxon>
        <taxon>Nonomuraea</taxon>
    </lineage>
</organism>
<keyword evidence="2" id="KW-1185">Reference proteome</keyword>
<accession>A0A7W8EER5</accession>